<dbReference type="Pfam" id="PF01757">
    <property type="entry name" value="Acyl_transf_3"/>
    <property type="match status" value="1"/>
</dbReference>
<dbReference type="GO" id="GO:0016746">
    <property type="term" value="F:acyltransferase activity"/>
    <property type="evidence" value="ECO:0007669"/>
    <property type="project" value="UniProtKB-KW"/>
</dbReference>
<comment type="similarity">
    <text evidence="2">Belongs to the acyltransferase 3 family.</text>
</comment>
<evidence type="ECO:0000256" key="7">
    <source>
        <dbReference type="SAM" id="Phobius"/>
    </source>
</evidence>
<evidence type="ECO:0000256" key="3">
    <source>
        <dbReference type="ARBA" id="ARBA00022475"/>
    </source>
</evidence>
<dbReference type="InterPro" id="IPR002656">
    <property type="entry name" value="Acyl_transf_3_dom"/>
</dbReference>
<evidence type="ECO:0000256" key="2">
    <source>
        <dbReference type="ARBA" id="ARBA00007400"/>
    </source>
</evidence>
<keyword evidence="6 7" id="KW-0472">Membrane</keyword>
<dbReference type="PANTHER" id="PTHR40074:SF2">
    <property type="entry name" value="O-ACETYLTRANSFERASE WECH"/>
    <property type="match status" value="1"/>
</dbReference>
<feature type="transmembrane region" description="Helical" evidence="7">
    <location>
        <begin position="205"/>
        <end position="222"/>
    </location>
</feature>
<keyword evidence="9" id="KW-0012">Acyltransferase</keyword>
<feature type="transmembrane region" description="Helical" evidence="7">
    <location>
        <begin position="85"/>
        <end position="104"/>
    </location>
</feature>
<evidence type="ECO:0000259" key="8">
    <source>
        <dbReference type="Pfam" id="PF01757"/>
    </source>
</evidence>
<keyword evidence="3" id="KW-1003">Cell membrane</keyword>
<feature type="transmembrane region" description="Helical" evidence="7">
    <location>
        <begin position="7"/>
        <end position="26"/>
    </location>
</feature>
<feature type="transmembrane region" description="Helical" evidence="7">
    <location>
        <begin position="178"/>
        <end position="198"/>
    </location>
</feature>
<dbReference type="EMBL" id="CP101508">
    <property type="protein sequence ID" value="UTV27830.1"/>
    <property type="molecule type" value="Genomic_DNA"/>
</dbReference>
<feature type="transmembrane region" description="Helical" evidence="7">
    <location>
        <begin position="156"/>
        <end position="172"/>
    </location>
</feature>
<dbReference type="PANTHER" id="PTHR40074">
    <property type="entry name" value="O-ACETYLTRANSFERASE WECH"/>
    <property type="match status" value="1"/>
</dbReference>
<feature type="transmembrane region" description="Helical" evidence="7">
    <location>
        <begin position="38"/>
        <end position="64"/>
    </location>
</feature>
<evidence type="ECO:0000256" key="4">
    <source>
        <dbReference type="ARBA" id="ARBA00022692"/>
    </source>
</evidence>
<evidence type="ECO:0000313" key="10">
    <source>
        <dbReference type="Proteomes" id="UP001057998"/>
    </source>
</evidence>
<keyword evidence="10" id="KW-1185">Reference proteome</keyword>
<keyword evidence="4 7" id="KW-0812">Transmembrane</keyword>
<keyword evidence="9" id="KW-0808">Transferase</keyword>
<protein>
    <submittedName>
        <fullName evidence="9">Acyltransferase</fullName>
    </submittedName>
</protein>
<sequence>MREKVVFFDVLRCVAAVAVVTIHVLGPYREQLGVISDSAWSTAVIFNSFSRWAVPIFIMITGALMLSDTRPFEPGYYLRRRLGKVLIPFLVWSLFYAGLSGLSAEGYDAGHAWETLKQLPVHETYYHLGFFYYFIPLYFVVPFLRYYVQHTDRTGTIGLTLTWLVMTTLYLMSVDGLWSEQLILYSGYLLLGYCLFVYRWPLLSWLLVPGIVALLLTAYMVISHSMAAEEYTVGRWLSYKTLNTALIAALIFALCRYWSARMSPRWLAVAAFVSRYSLGIYLLHPIFLWPVRAWDWYFIHPLVMIPCWTLIITALALGASWLLARSRLTAWLVP</sequence>
<dbReference type="Proteomes" id="UP001057998">
    <property type="component" value="Chromosome 1"/>
</dbReference>
<evidence type="ECO:0000313" key="9">
    <source>
        <dbReference type="EMBL" id="UTV27830.1"/>
    </source>
</evidence>
<comment type="subcellular location">
    <subcellularLocation>
        <location evidence="1">Cell membrane</location>
        <topology evidence="1">Multi-pass membrane protein</topology>
    </subcellularLocation>
</comment>
<feature type="transmembrane region" description="Helical" evidence="7">
    <location>
        <begin position="124"/>
        <end position="144"/>
    </location>
</feature>
<proteinExistence type="inferred from homology"/>
<evidence type="ECO:0000256" key="6">
    <source>
        <dbReference type="ARBA" id="ARBA00023136"/>
    </source>
</evidence>
<keyword evidence="5 7" id="KW-1133">Transmembrane helix</keyword>
<name>A0ABY5GEZ8_9GAMM</name>
<feature type="domain" description="Acyltransferase 3" evidence="8">
    <location>
        <begin position="6"/>
        <end position="325"/>
    </location>
</feature>
<feature type="transmembrane region" description="Helical" evidence="7">
    <location>
        <begin position="242"/>
        <end position="259"/>
    </location>
</feature>
<feature type="transmembrane region" description="Helical" evidence="7">
    <location>
        <begin position="299"/>
        <end position="324"/>
    </location>
</feature>
<gene>
    <name evidence="9" type="ORF">NNL38_00415</name>
</gene>
<dbReference type="RefSeq" id="WP_255389082.1">
    <property type="nucleotide sequence ID" value="NZ_CP101508.1"/>
</dbReference>
<feature type="transmembrane region" description="Helical" evidence="7">
    <location>
        <begin position="266"/>
        <end position="287"/>
    </location>
</feature>
<reference evidence="9" key="1">
    <citation type="submission" date="2022-07" db="EMBL/GenBank/DDBJ databases">
        <title>Genome sequencing of Photobacterium atrarenae GJH2-4.</title>
        <authorList>
            <person name="Park S.-J."/>
        </authorList>
    </citation>
    <scope>NUCLEOTIDE SEQUENCE</scope>
    <source>
        <strain evidence="9">GJH2-4</strain>
    </source>
</reference>
<organism evidence="9 10">
    <name type="scientific">Photobacterium atrarenae</name>
    <dbReference type="NCBI Taxonomy" id="865757"/>
    <lineage>
        <taxon>Bacteria</taxon>
        <taxon>Pseudomonadati</taxon>
        <taxon>Pseudomonadota</taxon>
        <taxon>Gammaproteobacteria</taxon>
        <taxon>Vibrionales</taxon>
        <taxon>Vibrionaceae</taxon>
        <taxon>Photobacterium</taxon>
    </lineage>
</organism>
<accession>A0ABY5GEZ8</accession>
<evidence type="ECO:0000256" key="5">
    <source>
        <dbReference type="ARBA" id="ARBA00022989"/>
    </source>
</evidence>
<evidence type="ECO:0000256" key="1">
    <source>
        <dbReference type="ARBA" id="ARBA00004651"/>
    </source>
</evidence>